<name>A0AAW4PR40_9EURY</name>
<dbReference type="Pfam" id="PF04151">
    <property type="entry name" value="PPC"/>
    <property type="match status" value="1"/>
</dbReference>
<evidence type="ECO:0000256" key="2">
    <source>
        <dbReference type="SAM" id="Phobius"/>
    </source>
</evidence>
<dbReference type="InterPro" id="IPR007280">
    <property type="entry name" value="Peptidase_C_arc/bac"/>
</dbReference>
<evidence type="ECO:0000313" key="5">
    <source>
        <dbReference type="Proteomes" id="UP001430377"/>
    </source>
</evidence>
<sequence length="706" mass="74094">MSEQTQRNAVRRRRGVRLVAVVVVALVAVVGPIAGVGVVASAPATDDTREIAYGETVSGAVDSVDPIRSNPTENSHSGDWYYEPVSFEGEAGDVVDIEVYAPTDTSLVLVGPDGQRVAQNEDGGEGNNSEILHRLPEDGTYTIQVTSHFPEDTFEYLLSLERLDENEDLEMSVGDTIVGTVDETNDERTQYNGRYEEVQLSGNVGQEIELTLSSSEDSALYLIAPNNRIVAQEVAPYSGRDVTIEYTIGNDLPHTVVVASGDFSGQFSYELTATDVTNVTENETEIKSDNSTDSSSDDGSGHHAGSGHGSDGPVESNLRVLNAGLNQTSATLGSSVEYTVTLANYGDKTGAFDRPVLVDGRTATRVNETVESYRIRTVTVSMTPNRTGQFEVSLGDASPETLTVVPPTTAAGNTVAVGNDTQVGYEANATAGDTVQFVFDMPRSDATLQSVSVESAEAGTLWLEAVRTRNLTDGGPPAEGLSVANGYVLRPSLQSGGNTTESPVQNGTVTMAVDRASLGDSAEANVVLYRYDEASGEWMPLRTTRVGSNADTVTYRAQMTRFSAVAVGTVDPVSTTGSLSKTSIGADETVTVRATVRNDGSAEIERTVPITVDGETVTERSVSVPAGGERTVSASISPPAGTHDVGVGDVSVGTLTVEAVSTDEEQTRDAVTTEATTTGGSGAGFGVVLALLAVALTLLTVLGRRD</sequence>
<reference evidence="4 5" key="1">
    <citation type="submission" date="2021-06" db="EMBL/GenBank/DDBJ databases">
        <title>Halomicroarcula sp. a new haloarchaeum isolated from saline soil.</title>
        <authorList>
            <person name="Duran-Viseras A."/>
            <person name="Sanchez-Porro C."/>
            <person name="Ventosa A."/>
        </authorList>
    </citation>
    <scope>NUCLEOTIDE SEQUENCE [LARGE SCALE GENOMIC DNA]</scope>
    <source>
        <strain evidence="4 5">F13</strain>
    </source>
</reference>
<proteinExistence type="predicted"/>
<keyword evidence="2" id="KW-1133">Transmembrane helix</keyword>
<accession>A0AAW4PR40</accession>
<evidence type="ECO:0000259" key="3">
    <source>
        <dbReference type="Pfam" id="PF04151"/>
    </source>
</evidence>
<feature type="transmembrane region" description="Helical" evidence="2">
    <location>
        <begin position="682"/>
        <end position="702"/>
    </location>
</feature>
<dbReference type="Gene3D" id="2.60.120.380">
    <property type="match status" value="1"/>
</dbReference>
<organism evidence="4 5">
    <name type="scientific">Haloarcula rubra</name>
    <dbReference type="NCBI Taxonomy" id="2487747"/>
    <lineage>
        <taxon>Archaea</taxon>
        <taxon>Methanobacteriati</taxon>
        <taxon>Methanobacteriota</taxon>
        <taxon>Stenosarchaea group</taxon>
        <taxon>Halobacteria</taxon>
        <taxon>Halobacteriales</taxon>
        <taxon>Haloarculaceae</taxon>
        <taxon>Haloarcula</taxon>
    </lineage>
</organism>
<dbReference type="EMBL" id="RKLR01000003">
    <property type="protein sequence ID" value="MBX0323139.1"/>
    <property type="molecule type" value="Genomic_DNA"/>
</dbReference>
<dbReference type="Gene3D" id="2.60.40.10">
    <property type="entry name" value="Immunoglobulins"/>
    <property type="match status" value="1"/>
</dbReference>
<gene>
    <name evidence="4" type="ORF">EGH21_08875</name>
</gene>
<feature type="region of interest" description="Disordered" evidence="1">
    <location>
        <begin position="280"/>
        <end position="316"/>
    </location>
</feature>
<protein>
    <recommendedName>
        <fullName evidence="3">Peptidase C-terminal archaeal/bacterial domain-containing protein</fullName>
    </recommendedName>
</protein>
<evidence type="ECO:0000313" key="4">
    <source>
        <dbReference type="EMBL" id="MBX0323139.1"/>
    </source>
</evidence>
<dbReference type="RefSeq" id="WP_220618120.1">
    <property type="nucleotide sequence ID" value="NZ_RKLR01000003.1"/>
</dbReference>
<feature type="domain" description="Peptidase C-terminal archaeal/bacterial" evidence="3">
    <location>
        <begin position="86"/>
        <end position="147"/>
    </location>
</feature>
<feature type="region of interest" description="Disordered" evidence="1">
    <location>
        <begin position="619"/>
        <end position="646"/>
    </location>
</feature>
<keyword evidence="5" id="KW-1185">Reference proteome</keyword>
<keyword evidence="2" id="KW-0812">Transmembrane</keyword>
<comment type="caution">
    <text evidence="4">The sequence shown here is derived from an EMBL/GenBank/DDBJ whole genome shotgun (WGS) entry which is preliminary data.</text>
</comment>
<evidence type="ECO:0000256" key="1">
    <source>
        <dbReference type="SAM" id="MobiDB-lite"/>
    </source>
</evidence>
<dbReference type="Proteomes" id="UP001430377">
    <property type="component" value="Unassembled WGS sequence"/>
</dbReference>
<dbReference type="InterPro" id="IPR013783">
    <property type="entry name" value="Ig-like_fold"/>
</dbReference>
<dbReference type="AlphaFoldDB" id="A0AAW4PR40"/>
<keyword evidence="2" id="KW-0472">Membrane</keyword>